<feature type="compositionally biased region" description="Low complexity" evidence="1">
    <location>
        <begin position="79"/>
        <end position="90"/>
    </location>
</feature>
<gene>
    <name evidence="2" type="ORF">CDV53_17595</name>
</gene>
<comment type="caution">
    <text evidence="2">The sequence shown here is derived from an EMBL/GenBank/DDBJ whole genome shotgun (WGS) entry which is preliminary data.</text>
</comment>
<sequence length="103" mass="10839">VDPPACPSDQTRAAPRARLSFDLQDGGAGDTSCREIPAAQAIVTRRAETRRTFDHSRGAGAGSQRQGRGLLARRETGRARFGAQAGAAGRSLERGHSGRQVQG</sequence>
<name>A0ABX3ZPF9_9RHOB</name>
<proteinExistence type="predicted"/>
<dbReference type="EMBL" id="NIPV01000098">
    <property type="protein sequence ID" value="OWJ72284.1"/>
    <property type="molecule type" value="Genomic_DNA"/>
</dbReference>
<keyword evidence="3" id="KW-1185">Reference proteome</keyword>
<dbReference type="Proteomes" id="UP000214673">
    <property type="component" value="Unassembled WGS sequence"/>
</dbReference>
<organism evidence="2 3">
    <name type="scientific">Haematobacter missouriensis</name>
    <dbReference type="NCBI Taxonomy" id="366616"/>
    <lineage>
        <taxon>Bacteria</taxon>
        <taxon>Pseudomonadati</taxon>
        <taxon>Pseudomonadota</taxon>
        <taxon>Alphaproteobacteria</taxon>
        <taxon>Rhodobacterales</taxon>
        <taxon>Paracoccaceae</taxon>
        <taxon>Haematobacter</taxon>
    </lineage>
</organism>
<protein>
    <submittedName>
        <fullName evidence="2">Uncharacterized protein</fullName>
    </submittedName>
</protein>
<feature type="non-terminal residue" evidence="2">
    <location>
        <position position="1"/>
    </location>
</feature>
<feature type="region of interest" description="Disordered" evidence="1">
    <location>
        <begin position="45"/>
        <end position="103"/>
    </location>
</feature>
<evidence type="ECO:0000313" key="3">
    <source>
        <dbReference type="Proteomes" id="UP000214673"/>
    </source>
</evidence>
<evidence type="ECO:0000313" key="2">
    <source>
        <dbReference type="EMBL" id="OWJ72284.1"/>
    </source>
</evidence>
<evidence type="ECO:0000256" key="1">
    <source>
        <dbReference type="SAM" id="MobiDB-lite"/>
    </source>
</evidence>
<feature type="compositionally biased region" description="Basic and acidic residues" evidence="1">
    <location>
        <begin position="45"/>
        <end position="57"/>
    </location>
</feature>
<accession>A0ABX3ZPF9</accession>
<reference evidence="2 3" key="1">
    <citation type="submission" date="2016-11" db="EMBL/GenBank/DDBJ databases">
        <title>Comparison of Traditional DNA-DNA Hybridization with In Silico Genomic Analysis.</title>
        <authorList>
            <person name="Nicholson A.C."/>
            <person name="Sammons S."/>
            <person name="Humrighouse B.W."/>
            <person name="Graziano J."/>
            <person name="Lasker B."/>
            <person name="Whitney A.M."/>
            <person name="Mcquiston J.R."/>
        </authorList>
    </citation>
    <scope>NUCLEOTIDE SEQUENCE [LARGE SCALE GENOMIC DNA]</scope>
    <source>
        <strain evidence="2 3">H1892</strain>
    </source>
</reference>